<keyword evidence="1" id="KW-0175">Coiled coil</keyword>
<proteinExistence type="predicted"/>
<evidence type="ECO:0000256" key="1">
    <source>
        <dbReference type="SAM" id="Coils"/>
    </source>
</evidence>
<gene>
    <name evidence="2" type="ORF">UFOVP1155_32</name>
</gene>
<name>A0A6J5R3W8_9CAUD</name>
<dbReference type="InterPro" id="IPR032427">
    <property type="entry name" value="P22_portal"/>
</dbReference>
<sequence>MTEIKKKSDIVTEARKRFKMAEEAYKDSRRQAIEDTRFAWGDSDNMAQWPTDVLGDREKESKICLTINHVAQHCNQIINSIRQERPTGKVIPSNLHANKKSAEIYSGLIRSIQANSNADDAHDTAAECAIHGGLGYWRVFTEYESPDSFNQVIKIRACPNPQLVLVDPLPSLLEPEKREWGFIFEDVLKETFKREHPDIDPTNWETDTDGWVSEETFRRAEYFYSEYVDDVALLFSDGSTKLKSEIGGNAPTDAMGYPLQNVKERKTQRREWHWCMLVGGHDEPLDEKIWAGQYLPIVETVGKSVNIDGKVLIKGEVRDLKDQQRIINYSFSETVQTLALQNKVPYMAASEAIEGYEGDWNEANVSNKSYLPFNAYDERGNALPTPARQPPPQMATAQVQLLQIASEQMRAASGQQNANFGIKSEAASGIGIQRLKVAGEVATFHFPDNHARGLRYEMKILVDLIPKVMDTKQVVTILGIDGKQEKALLDPNHSESYSEITDSDVQHIFNASIGKYDVSIDTGPSYMTQRQEGAAALNELAGRNPALMQIAGDLIMRAQDFPMADQLADRMSKTLPPNLQDQKGGAEEQLAQLSQQAQQMQQQMQQMDAALQDAHGKLQQAESGQAKSQMEMQAKMQLAQLEAQIEDQRHQREIEYKKQQAELDAHMEQMKIERMALAAQNQATIDAHMAMDKARQDGSIKMEIAKLDIDSKEEIAELNAYVELQKVGMQNEALTADVNKDLSETEAEKD</sequence>
<dbReference type="Pfam" id="PF16510">
    <property type="entry name" value="P22_portal"/>
    <property type="match status" value="1"/>
</dbReference>
<protein>
    <submittedName>
        <fullName evidence="2">Phage P22-like portal protein</fullName>
    </submittedName>
</protein>
<dbReference type="EMBL" id="LR797111">
    <property type="protein sequence ID" value="CAB4187505.1"/>
    <property type="molecule type" value="Genomic_DNA"/>
</dbReference>
<evidence type="ECO:0000313" key="2">
    <source>
        <dbReference type="EMBL" id="CAB4187505.1"/>
    </source>
</evidence>
<accession>A0A6J5R3W8</accession>
<organism evidence="2">
    <name type="scientific">uncultured Caudovirales phage</name>
    <dbReference type="NCBI Taxonomy" id="2100421"/>
    <lineage>
        <taxon>Viruses</taxon>
        <taxon>Duplodnaviria</taxon>
        <taxon>Heunggongvirae</taxon>
        <taxon>Uroviricota</taxon>
        <taxon>Caudoviricetes</taxon>
        <taxon>Peduoviridae</taxon>
        <taxon>Maltschvirus</taxon>
        <taxon>Maltschvirus maltsch</taxon>
    </lineage>
</organism>
<reference evidence="2" key="1">
    <citation type="submission" date="2020-05" db="EMBL/GenBank/DDBJ databases">
        <authorList>
            <person name="Chiriac C."/>
            <person name="Salcher M."/>
            <person name="Ghai R."/>
            <person name="Kavagutti S V."/>
        </authorList>
    </citation>
    <scope>NUCLEOTIDE SEQUENCE</scope>
</reference>
<feature type="coiled-coil region" evidence="1">
    <location>
        <begin position="583"/>
        <end position="658"/>
    </location>
</feature>